<dbReference type="Proteomes" id="UP001254813">
    <property type="component" value="Unassembled WGS sequence"/>
</dbReference>
<proteinExistence type="inferred from homology"/>
<evidence type="ECO:0000256" key="5">
    <source>
        <dbReference type="ARBA" id="ARBA00022692"/>
    </source>
</evidence>
<comment type="caution">
    <text evidence="9">The sequence shown here is derived from an EMBL/GenBank/DDBJ whole genome shotgun (WGS) entry which is preliminary data.</text>
</comment>
<keyword evidence="4" id="KW-1003">Cell membrane</keyword>
<evidence type="ECO:0000256" key="7">
    <source>
        <dbReference type="ARBA" id="ARBA00023136"/>
    </source>
</evidence>
<keyword evidence="10" id="KW-1185">Reference proteome</keyword>
<dbReference type="EMBL" id="JAMQOQ010000007">
    <property type="protein sequence ID" value="MDS0296572.1"/>
    <property type="molecule type" value="Genomic_DNA"/>
</dbReference>
<feature type="transmembrane region" description="Helical" evidence="8">
    <location>
        <begin position="68"/>
        <end position="94"/>
    </location>
</feature>
<feature type="transmembrane region" description="Helical" evidence="8">
    <location>
        <begin position="191"/>
        <end position="221"/>
    </location>
</feature>
<evidence type="ECO:0000256" key="1">
    <source>
        <dbReference type="ARBA" id="ARBA00004651"/>
    </source>
</evidence>
<dbReference type="RefSeq" id="WP_310930585.1">
    <property type="nucleotide sequence ID" value="NZ_JAMQOQ010000007.1"/>
</dbReference>
<keyword evidence="5 8" id="KW-0812">Transmembrane</keyword>
<keyword evidence="3" id="KW-0813">Transport</keyword>
<feature type="transmembrane region" description="Helical" evidence="8">
    <location>
        <begin position="43"/>
        <end position="62"/>
    </location>
</feature>
<evidence type="ECO:0000256" key="3">
    <source>
        <dbReference type="ARBA" id="ARBA00022448"/>
    </source>
</evidence>
<dbReference type="Pfam" id="PF03591">
    <property type="entry name" value="AzlC"/>
    <property type="match status" value="1"/>
</dbReference>
<evidence type="ECO:0000256" key="4">
    <source>
        <dbReference type="ARBA" id="ARBA00022475"/>
    </source>
</evidence>
<evidence type="ECO:0000313" key="10">
    <source>
        <dbReference type="Proteomes" id="UP001254813"/>
    </source>
</evidence>
<name>A0ABU2G715_9EURY</name>
<feature type="transmembrane region" description="Helical" evidence="8">
    <location>
        <begin position="161"/>
        <end position="179"/>
    </location>
</feature>
<gene>
    <name evidence="9" type="ORF">NDI79_20570</name>
</gene>
<evidence type="ECO:0000313" key="9">
    <source>
        <dbReference type="EMBL" id="MDS0296572.1"/>
    </source>
</evidence>
<protein>
    <submittedName>
        <fullName evidence="9">AzlC family ABC transporter permease</fullName>
    </submittedName>
</protein>
<feature type="transmembrane region" description="Helical" evidence="8">
    <location>
        <begin position="17"/>
        <end position="36"/>
    </location>
</feature>
<accession>A0ABU2G715</accession>
<sequence length="229" mass="24112">MAFQADFRSGVKDVVPLLLPLFAIGGATGIAATNAGLSSFQTLGMGVLFFSPISTVTTIELLESGAPAIVIVVTSISVVLHFAVLSLSIAPYFAQLSIKWKWVLAYFLNTPHYALSVKRYSADSETNIREYYLGVAVSGWLVWQASIIVGMLFGVGLPENLSVDFVIPLVFIALLVSMVKNRPTAAAAVSAGILSLLASTLPFSGGLILAAIIGIIAGMMVKTTEVTAQ</sequence>
<dbReference type="PANTHER" id="PTHR34979">
    <property type="entry name" value="INNER MEMBRANE PROTEIN YGAZ"/>
    <property type="match status" value="1"/>
</dbReference>
<dbReference type="PANTHER" id="PTHR34979:SF1">
    <property type="entry name" value="INNER MEMBRANE PROTEIN YGAZ"/>
    <property type="match status" value="1"/>
</dbReference>
<organism evidence="9 10">
    <name type="scientific">Halogeometricum luteum</name>
    <dbReference type="NCBI Taxonomy" id="2950537"/>
    <lineage>
        <taxon>Archaea</taxon>
        <taxon>Methanobacteriati</taxon>
        <taxon>Methanobacteriota</taxon>
        <taxon>Stenosarchaea group</taxon>
        <taxon>Halobacteria</taxon>
        <taxon>Halobacteriales</taxon>
        <taxon>Haloferacaceae</taxon>
        <taxon>Halogeometricum</taxon>
    </lineage>
</organism>
<comment type="subcellular location">
    <subcellularLocation>
        <location evidence="1">Cell membrane</location>
        <topology evidence="1">Multi-pass membrane protein</topology>
    </subcellularLocation>
</comment>
<evidence type="ECO:0000256" key="2">
    <source>
        <dbReference type="ARBA" id="ARBA00010735"/>
    </source>
</evidence>
<dbReference type="InterPro" id="IPR011606">
    <property type="entry name" value="Brnchd-chn_aa_trnsp_permease"/>
</dbReference>
<reference evidence="9 10" key="1">
    <citation type="submission" date="2022-06" db="EMBL/GenBank/DDBJ databases">
        <title>Halogeometricum sp. a new haloarchaeum isolate from saline soil.</title>
        <authorList>
            <person name="Strakova D."/>
            <person name="Galisteo C."/>
            <person name="Sanchez-Porro C."/>
            <person name="Ventosa A."/>
        </authorList>
    </citation>
    <scope>NUCLEOTIDE SEQUENCE [LARGE SCALE GENOMIC DNA]</scope>
    <source>
        <strain evidence="10">S3BR25-2</strain>
    </source>
</reference>
<keyword evidence="7 8" id="KW-0472">Membrane</keyword>
<feature type="transmembrane region" description="Helical" evidence="8">
    <location>
        <begin position="131"/>
        <end position="155"/>
    </location>
</feature>
<comment type="similarity">
    <text evidence="2">Belongs to the AzlC family.</text>
</comment>
<evidence type="ECO:0000256" key="8">
    <source>
        <dbReference type="SAM" id="Phobius"/>
    </source>
</evidence>
<keyword evidence="6 8" id="KW-1133">Transmembrane helix</keyword>
<evidence type="ECO:0000256" key="6">
    <source>
        <dbReference type="ARBA" id="ARBA00022989"/>
    </source>
</evidence>